<proteinExistence type="predicted"/>
<keyword evidence="1" id="KW-0472">Membrane</keyword>
<evidence type="ECO:0000256" key="1">
    <source>
        <dbReference type="SAM" id="Phobius"/>
    </source>
</evidence>
<keyword evidence="1" id="KW-0812">Transmembrane</keyword>
<reference evidence="2" key="2">
    <citation type="journal article" date="2015" name="Fish Shellfish Immunol.">
        <title>Early steps in the European eel (Anguilla anguilla)-Vibrio vulnificus interaction in the gills: Role of the RtxA13 toxin.</title>
        <authorList>
            <person name="Callol A."/>
            <person name="Pajuelo D."/>
            <person name="Ebbesson L."/>
            <person name="Teles M."/>
            <person name="MacKenzie S."/>
            <person name="Amaro C."/>
        </authorList>
    </citation>
    <scope>NUCLEOTIDE SEQUENCE</scope>
</reference>
<feature type="transmembrane region" description="Helical" evidence="1">
    <location>
        <begin position="12"/>
        <end position="33"/>
    </location>
</feature>
<sequence length="39" mass="4656">MRRFSNRRCFILSMYSCVFWLVMLDGLMCSLKSGPKYSK</sequence>
<accession>A0A0E9TP01</accession>
<dbReference type="EMBL" id="GBXM01053291">
    <property type="protein sequence ID" value="JAH55286.1"/>
    <property type="molecule type" value="Transcribed_RNA"/>
</dbReference>
<dbReference type="AlphaFoldDB" id="A0A0E9TP01"/>
<organism evidence="2">
    <name type="scientific">Anguilla anguilla</name>
    <name type="common">European freshwater eel</name>
    <name type="synonym">Muraena anguilla</name>
    <dbReference type="NCBI Taxonomy" id="7936"/>
    <lineage>
        <taxon>Eukaryota</taxon>
        <taxon>Metazoa</taxon>
        <taxon>Chordata</taxon>
        <taxon>Craniata</taxon>
        <taxon>Vertebrata</taxon>
        <taxon>Euteleostomi</taxon>
        <taxon>Actinopterygii</taxon>
        <taxon>Neopterygii</taxon>
        <taxon>Teleostei</taxon>
        <taxon>Anguilliformes</taxon>
        <taxon>Anguillidae</taxon>
        <taxon>Anguilla</taxon>
    </lineage>
</organism>
<name>A0A0E9TP01_ANGAN</name>
<protein>
    <submittedName>
        <fullName evidence="2">Uncharacterized protein</fullName>
    </submittedName>
</protein>
<evidence type="ECO:0000313" key="2">
    <source>
        <dbReference type="EMBL" id="JAH55286.1"/>
    </source>
</evidence>
<reference evidence="2" key="1">
    <citation type="submission" date="2014-11" db="EMBL/GenBank/DDBJ databases">
        <authorList>
            <person name="Amaro Gonzalez C."/>
        </authorList>
    </citation>
    <scope>NUCLEOTIDE SEQUENCE</scope>
</reference>
<keyword evidence="1" id="KW-1133">Transmembrane helix</keyword>